<evidence type="ECO:0000313" key="4">
    <source>
        <dbReference type="Proteomes" id="UP001431783"/>
    </source>
</evidence>
<dbReference type="AlphaFoldDB" id="A0AAW1UY54"/>
<dbReference type="Proteomes" id="UP001431783">
    <property type="component" value="Unassembled WGS sequence"/>
</dbReference>
<accession>A0AAW1UY54</accession>
<evidence type="ECO:0000256" key="1">
    <source>
        <dbReference type="SAM" id="MobiDB-lite"/>
    </source>
</evidence>
<feature type="transmembrane region" description="Helical" evidence="2">
    <location>
        <begin position="271"/>
        <end position="288"/>
    </location>
</feature>
<keyword evidence="4" id="KW-1185">Reference proteome</keyword>
<organism evidence="3 4">
    <name type="scientific">Henosepilachna vigintioctopunctata</name>
    <dbReference type="NCBI Taxonomy" id="420089"/>
    <lineage>
        <taxon>Eukaryota</taxon>
        <taxon>Metazoa</taxon>
        <taxon>Ecdysozoa</taxon>
        <taxon>Arthropoda</taxon>
        <taxon>Hexapoda</taxon>
        <taxon>Insecta</taxon>
        <taxon>Pterygota</taxon>
        <taxon>Neoptera</taxon>
        <taxon>Endopterygota</taxon>
        <taxon>Coleoptera</taxon>
        <taxon>Polyphaga</taxon>
        <taxon>Cucujiformia</taxon>
        <taxon>Coccinelloidea</taxon>
        <taxon>Coccinellidae</taxon>
        <taxon>Epilachninae</taxon>
        <taxon>Epilachnini</taxon>
        <taxon>Henosepilachna</taxon>
    </lineage>
</organism>
<evidence type="ECO:0000313" key="3">
    <source>
        <dbReference type="EMBL" id="KAK9885427.1"/>
    </source>
</evidence>
<feature type="compositionally biased region" description="Polar residues" evidence="1">
    <location>
        <begin position="15"/>
        <end position="26"/>
    </location>
</feature>
<comment type="caution">
    <text evidence="3">The sequence shown here is derived from an EMBL/GenBank/DDBJ whole genome shotgun (WGS) entry which is preliminary data.</text>
</comment>
<keyword evidence="2" id="KW-0812">Transmembrane</keyword>
<keyword evidence="2" id="KW-1133">Transmembrane helix</keyword>
<keyword evidence="2" id="KW-0472">Membrane</keyword>
<dbReference type="EMBL" id="JARQZJ010000095">
    <property type="protein sequence ID" value="KAK9885427.1"/>
    <property type="molecule type" value="Genomic_DNA"/>
</dbReference>
<name>A0AAW1UY54_9CUCU</name>
<protein>
    <submittedName>
        <fullName evidence="3">Uncharacterized protein</fullName>
    </submittedName>
</protein>
<gene>
    <name evidence="3" type="ORF">WA026_010923</name>
</gene>
<feature type="compositionally biased region" description="Basic and acidic residues" evidence="1">
    <location>
        <begin position="405"/>
        <end position="427"/>
    </location>
</feature>
<reference evidence="3 4" key="1">
    <citation type="submission" date="2023-03" db="EMBL/GenBank/DDBJ databases">
        <title>Genome insight into feeding habits of ladybird beetles.</title>
        <authorList>
            <person name="Li H.-S."/>
            <person name="Huang Y.-H."/>
            <person name="Pang H."/>
        </authorList>
    </citation>
    <scope>NUCLEOTIDE SEQUENCE [LARGE SCALE GENOMIC DNA]</scope>
    <source>
        <strain evidence="3">SYSU_2023b</strain>
        <tissue evidence="3">Whole body</tissue>
    </source>
</reference>
<proteinExistence type="predicted"/>
<feature type="region of interest" description="Disordered" evidence="1">
    <location>
        <begin position="390"/>
        <end position="427"/>
    </location>
</feature>
<evidence type="ECO:0000256" key="2">
    <source>
        <dbReference type="SAM" id="Phobius"/>
    </source>
</evidence>
<sequence>MRLANTDKNQRYGGTLNTQSSFSGTNHLPPKVPPRRHKYFAQKQAEILTHPNISEEPNTQIPSQRFPSQSPQGYIHDHYSPKLGRFKFGKSKSFDSCTDKERNETQVQTNQRFSGVFNNSTNRKGYDLLSSSSNESVKTKEYKTSLKNKNIIETFVNRKGRNEKSVPNQNKISDKITKVRLTKDKTGTSNRLNLQDKTDVHLKAQRIKTKYSPPPGDVEYIEPALNADSAIDFECVQNNKKLLNFEFDNSLVGYLTSSNMLRAGLKLKERFVLGLSVVAVLFTLLLVIDIQMDYGYSGTYVLPSHGRVRYVQKEDGPGAAYNSFRKRFLQRMNSGGVNMSKEASSLDTISPEQFVSPRFKVKNEIPPKEHDSFSDLFDYVMMDDDDREIHRKSVGRESPVLQKSTGDDLYHHENPTIAELKHFDPER</sequence>
<feature type="region of interest" description="Disordered" evidence="1">
    <location>
        <begin position="1"/>
        <end position="34"/>
    </location>
</feature>